<proteinExistence type="predicted"/>
<accession>A0ABQ3XBN0</accession>
<gene>
    <name evidence="2" type="ORF">Aco03nite_043040</name>
</gene>
<reference evidence="2 3" key="1">
    <citation type="submission" date="2021-01" db="EMBL/GenBank/DDBJ databases">
        <title>Whole genome shotgun sequence of Actinoplanes couchii NBRC 106145.</title>
        <authorList>
            <person name="Komaki H."/>
            <person name="Tamura T."/>
        </authorList>
    </citation>
    <scope>NUCLEOTIDE SEQUENCE [LARGE SCALE GENOMIC DNA]</scope>
    <source>
        <strain evidence="2 3">NBRC 106145</strain>
    </source>
</reference>
<name>A0ABQ3XBN0_9ACTN</name>
<keyword evidence="1" id="KW-0472">Membrane</keyword>
<dbReference type="Proteomes" id="UP000612282">
    <property type="component" value="Unassembled WGS sequence"/>
</dbReference>
<evidence type="ECO:0008006" key="4">
    <source>
        <dbReference type="Google" id="ProtNLM"/>
    </source>
</evidence>
<keyword evidence="1" id="KW-1133">Transmembrane helix</keyword>
<evidence type="ECO:0000313" key="2">
    <source>
        <dbReference type="EMBL" id="GID55900.1"/>
    </source>
</evidence>
<evidence type="ECO:0000313" key="3">
    <source>
        <dbReference type="Proteomes" id="UP000612282"/>
    </source>
</evidence>
<comment type="caution">
    <text evidence="2">The sequence shown here is derived from an EMBL/GenBank/DDBJ whole genome shotgun (WGS) entry which is preliminary data.</text>
</comment>
<keyword evidence="3" id="KW-1185">Reference proteome</keyword>
<sequence length="91" mass="9752">MRPVIAVPTVEYMNMLLKVLALLVAAAVVVRGVAEPFLIDLTDPSTYAGHWGGPSLIGVLAVSLGPAVLAAMYLYGSVVRWRRREVVSSTK</sequence>
<organism evidence="2 3">
    <name type="scientific">Actinoplanes couchii</name>
    <dbReference type="NCBI Taxonomy" id="403638"/>
    <lineage>
        <taxon>Bacteria</taxon>
        <taxon>Bacillati</taxon>
        <taxon>Actinomycetota</taxon>
        <taxon>Actinomycetes</taxon>
        <taxon>Micromonosporales</taxon>
        <taxon>Micromonosporaceae</taxon>
        <taxon>Actinoplanes</taxon>
    </lineage>
</organism>
<protein>
    <recommendedName>
        <fullName evidence="4">Integral membrane protein</fullName>
    </recommendedName>
</protein>
<evidence type="ECO:0000256" key="1">
    <source>
        <dbReference type="SAM" id="Phobius"/>
    </source>
</evidence>
<dbReference type="EMBL" id="BOMG01000054">
    <property type="protein sequence ID" value="GID55900.1"/>
    <property type="molecule type" value="Genomic_DNA"/>
</dbReference>
<feature type="transmembrane region" description="Helical" evidence="1">
    <location>
        <begin position="56"/>
        <end position="75"/>
    </location>
</feature>
<keyword evidence="1" id="KW-0812">Transmembrane</keyword>